<dbReference type="EMBL" id="JAMQOT010000015">
    <property type="protein sequence ID" value="MDF9748421.1"/>
    <property type="molecule type" value="Genomic_DNA"/>
</dbReference>
<name>A0A9Q4LAL5_9EURY</name>
<evidence type="ECO:0000313" key="2">
    <source>
        <dbReference type="Proteomes" id="UP001154061"/>
    </source>
</evidence>
<dbReference type="RefSeq" id="WP_277525124.1">
    <property type="nucleotide sequence ID" value="NZ_JAMQOT010000015.1"/>
</dbReference>
<proteinExistence type="predicted"/>
<evidence type="ECO:0000313" key="1">
    <source>
        <dbReference type="EMBL" id="MDF9748421.1"/>
    </source>
</evidence>
<sequence>MQSDGTYRTEPFWNCLDCGSSIVETREIEVGPPNAETVEMEFCGNCGGEYDAKM</sequence>
<comment type="caution">
    <text evidence="1">The sequence shown here is derived from an EMBL/GenBank/DDBJ whole genome shotgun (WGS) entry which is preliminary data.</text>
</comment>
<accession>A0A9Q4LAL5</accession>
<keyword evidence="2" id="KW-1185">Reference proteome</keyword>
<dbReference type="AlphaFoldDB" id="A0A9Q4LAL5"/>
<protein>
    <submittedName>
        <fullName evidence="1">Uncharacterized protein</fullName>
    </submittedName>
</protein>
<dbReference type="Proteomes" id="UP001154061">
    <property type="component" value="Unassembled WGS sequence"/>
</dbReference>
<organism evidence="1 2">
    <name type="scientific">Natrinema salsiterrestre</name>
    <dbReference type="NCBI Taxonomy" id="2950540"/>
    <lineage>
        <taxon>Archaea</taxon>
        <taxon>Methanobacteriati</taxon>
        <taxon>Methanobacteriota</taxon>
        <taxon>Stenosarchaea group</taxon>
        <taxon>Halobacteria</taxon>
        <taxon>Halobacteriales</taxon>
        <taxon>Natrialbaceae</taxon>
        <taxon>Natrinema</taxon>
    </lineage>
</organism>
<gene>
    <name evidence="1" type="ORF">NDI89_22920</name>
</gene>
<reference evidence="1" key="1">
    <citation type="submission" date="2022-06" db="EMBL/GenBank/DDBJ databases">
        <title>Natrinema sp. a new haloarchaeum isolate from saline soil.</title>
        <authorList>
            <person name="Strakova D."/>
            <person name="Galisteo C."/>
            <person name="Sanchez-Porro C."/>
            <person name="Ventosa A."/>
        </authorList>
    </citation>
    <scope>NUCLEOTIDE SEQUENCE</scope>
    <source>
        <strain evidence="1">S1CR25-10</strain>
    </source>
</reference>